<evidence type="ECO:0000313" key="2">
    <source>
        <dbReference type="Proteomes" id="UP000789920"/>
    </source>
</evidence>
<feature type="non-terminal residue" evidence="1">
    <location>
        <position position="45"/>
    </location>
</feature>
<feature type="non-terminal residue" evidence="1">
    <location>
        <position position="1"/>
    </location>
</feature>
<sequence length="45" mass="5032">YKCHLDDPSHIKAASYCNTCSESSISYSCEPSIHSPELVEETIKQ</sequence>
<keyword evidence="2" id="KW-1185">Reference proteome</keyword>
<proteinExistence type="predicted"/>
<gene>
    <name evidence="1" type="ORF">RPERSI_LOCUS34908</name>
</gene>
<protein>
    <submittedName>
        <fullName evidence="1">6828_t:CDS:1</fullName>
    </submittedName>
</protein>
<dbReference type="EMBL" id="CAJVQC010158702">
    <property type="protein sequence ID" value="CAG8848003.1"/>
    <property type="molecule type" value="Genomic_DNA"/>
</dbReference>
<reference evidence="1" key="1">
    <citation type="submission" date="2021-06" db="EMBL/GenBank/DDBJ databases">
        <authorList>
            <person name="Kallberg Y."/>
            <person name="Tangrot J."/>
            <person name="Rosling A."/>
        </authorList>
    </citation>
    <scope>NUCLEOTIDE SEQUENCE</scope>
    <source>
        <strain evidence="1">MA461A</strain>
    </source>
</reference>
<comment type="caution">
    <text evidence="1">The sequence shown here is derived from an EMBL/GenBank/DDBJ whole genome shotgun (WGS) entry which is preliminary data.</text>
</comment>
<evidence type="ECO:0000313" key="1">
    <source>
        <dbReference type="EMBL" id="CAG8848003.1"/>
    </source>
</evidence>
<accession>A0ACA9ST98</accession>
<organism evidence="1 2">
    <name type="scientific">Racocetra persica</name>
    <dbReference type="NCBI Taxonomy" id="160502"/>
    <lineage>
        <taxon>Eukaryota</taxon>
        <taxon>Fungi</taxon>
        <taxon>Fungi incertae sedis</taxon>
        <taxon>Mucoromycota</taxon>
        <taxon>Glomeromycotina</taxon>
        <taxon>Glomeromycetes</taxon>
        <taxon>Diversisporales</taxon>
        <taxon>Gigasporaceae</taxon>
        <taxon>Racocetra</taxon>
    </lineage>
</organism>
<dbReference type="Proteomes" id="UP000789920">
    <property type="component" value="Unassembled WGS sequence"/>
</dbReference>
<name>A0ACA9ST98_9GLOM</name>